<dbReference type="PANTHER" id="PTHR14226">
    <property type="entry name" value="NEUROPATHY TARGET ESTERASE/SWISS CHEESE D.MELANOGASTER"/>
    <property type="match status" value="1"/>
</dbReference>
<keyword evidence="7" id="KW-1185">Reference proteome</keyword>
<dbReference type="Gene3D" id="3.40.1090.10">
    <property type="entry name" value="Cytosolic phospholipase A2 catalytic domain"/>
    <property type="match status" value="2"/>
</dbReference>
<dbReference type="AlphaFoldDB" id="A0A0K1PW31"/>
<evidence type="ECO:0000256" key="4">
    <source>
        <dbReference type="PROSITE-ProRule" id="PRU01161"/>
    </source>
</evidence>
<feature type="domain" description="PNPLA" evidence="5">
    <location>
        <begin position="11"/>
        <end position="202"/>
    </location>
</feature>
<dbReference type="InterPro" id="IPR050301">
    <property type="entry name" value="NTE"/>
</dbReference>
<dbReference type="RefSeq" id="WP_169927685.1">
    <property type="nucleotide sequence ID" value="NZ_CP012333.1"/>
</dbReference>
<dbReference type="STRING" id="1391654.AKJ09_04389"/>
<evidence type="ECO:0000256" key="1">
    <source>
        <dbReference type="ARBA" id="ARBA00022801"/>
    </source>
</evidence>
<dbReference type="SUPFAM" id="SSF52151">
    <property type="entry name" value="FabD/lysophospholipase-like"/>
    <property type="match status" value="1"/>
</dbReference>
<dbReference type="EMBL" id="CP012333">
    <property type="protein sequence ID" value="AKU97725.1"/>
    <property type="molecule type" value="Genomic_DNA"/>
</dbReference>
<feature type="short sequence motif" description="GXSXG" evidence="4">
    <location>
        <begin position="42"/>
        <end position="46"/>
    </location>
</feature>
<reference evidence="6 7" key="1">
    <citation type="submission" date="2015-08" db="EMBL/GenBank/DDBJ databases">
        <authorList>
            <person name="Babu N.S."/>
            <person name="Beckwith C.J."/>
            <person name="Beseler K.G."/>
            <person name="Brison A."/>
            <person name="Carone J.V."/>
            <person name="Caskin T.P."/>
            <person name="Diamond M."/>
            <person name="Durham M.E."/>
            <person name="Foxe J.M."/>
            <person name="Go M."/>
            <person name="Henderson B.A."/>
            <person name="Jones I.B."/>
            <person name="McGettigan J.A."/>
            <person name="Micheletti S.J."/>
            <person name="Nasrallah M.E."/>
            <person name="Ortiz D."/>
            <person name="Piller C.R."/>
            <person name="Privatt S.R."/>
            <person name="Schneider S.L."/>
            <person name="Sharp S."/>
            <person name="Smith T.C."/>
            <person name="Stanton J.D."/>
            <person name="Ullery H.E."/>
            <person name="Wilson R.J."/>
            <person name="Serrano M.G."/>
            <person name="Buck G."/>
            <person name="Lee V."/>
            <person name="Wang Y."/>
            <person name="Carvalho R."/>
            <person name="Voegtly L."/>
            <person name="Shi R."/>
            <person name="Duckworth R."/>
            <person name="Johnson A."/>
            <person name="Loviza R."/>
            <person name="Walstead R."/>
            <person name="Shah Z."/>
            <person name="Kiflezghi M."/>
            <person name="Wade K."/>
            <person name="Ball S.L."/>
            <person name="Bradley K.W."/>
            <person name="Asai D.J."/>
            <person name="Bowman C.A."/>
            <person name="Russell D.A."/>
            <person name="Pope W.H."/>
            <person name="Jacobs-Sera D."/>
            <person name="Hendrix R.W."/>
            <person name="Hatfull G.F."/>
        </authorList>
    </citation>
    <scope>NUCLEOTIDE SEQUENCE [LARGE SCALE GENOMIC DNA]</scope>
    <source>
        <strain evidence="6 7">DSM 27648</strain>
    </source>
</reference>
<dbReference type="PANTHER" id="PTHR14226:SF57">
    <property type="entry name" value="BLR7027 PROTEIN"/>
    <property type="match status" value="1"/>
</dbReference>
<keyword evidence="1 4" id="KW-0378">Hydrolase</keyword>
<dbReference type="GO" id="GO:0016787">
    <property type="term" value="F:hydrolase activity"/>
    <property type="evidence" value="ECO:0007669"/>
    <property type="project" value="UniProtKB-UniRule"/>
</dbReference>
<dbReference type="Proteomes" id="UP000064967">
    <property type="component" value="Chromosome"/>
</dbReference>
<feature type="active site" description="Nucleophile" evidence="4">
    <location>
        <position position="44"/>
    </location>
</feature>
<organism evidence="6 7">
    <name type="scientific">Labilithrix luteola</name>
    <dbReference type="NCBI Taxonomy" id="1391654"/>
    <lineage>
        <taxon>Bacteria</taxon>
        <taxon>Pseudomonadati</taxon>
        <taxon>Myxococcota</taxon>
        <taxon>Polyangia</taxon>
        <taxon>Polyangiales</taxon>
        <taxon>Labilitrichaceae</taxon>
        <taxon>Labilithrix</taxon>
    </lineage>
</organism>
<sequence length="373" mass="40065">MGENGEDPRALVLAGAVAKGAFEAGVTRALARNGIGFDRFVGASAGALNATLLAAGAALGRFDDATELLETLWRDQASILNFARPTLAPLQGLSTTEGVEAIVLRALRTLFARGRPSQLESIKLTIVTTDLRGAPYAGELTHEDDHHFFAEDFADELRWPVIARVAAASSAFPGLFVPPTLPDGGQRVDGGAVNNAPISYVIDKNADRNRIVVVSAEPNARPEGGTLRGTRLLTRLVDILVNERIGRDLVVAKEHNATLELLEDAMERAALSEAQRIVVRNALGWRHLDILTVRPAHDLEGGAFGGLFWKPFRVRQIEEGKRAAHLALSGAIPKESPVDGAVRDVGGATKYVSVTARALGMFRRVSLDDQIRR</sequence>
<accession>A0A0K1PW31</accession>
<dbReference type="InterPro" id="IPR002641">
    <property type="entry name" value="PNPLA_dom"/>
</dbReference>
<evidence type="ECO:0000313" key="6">
    <source>
        <dbReference type="EMBL" id="AKU97725.1"/>
    </source>
</evidence>
<protein>
    <submittedName>
        <fullName evidence="6">Patatin</fullName>
    </submittedName>
</protein>
<feature type="active site" description="Proton acceptor" evidence="4">
    <location>
        <position position="189"/>
    </location>
</feature>
<evidence type="ECO:0000313" key="7">
    <source>
        <dbReference type="Proteomes" id="UP000064967"/>
    </source>
</evidence>
<feature type="short sequence motif" description="DGA/G" evidence="4">
    <location>
        <begin position="189"/>
        <end position="191"/>
    </location>
</feature>
<name>A0A0K1PW31_9BACT</name>
<evidence type="ECO:0000256" key="2">
    <source>
        <dbReference type="ARBA" id="ARBA00022963"/>
    </source>
</evidence>
<keyword evidence="2 4" id="KW-0442">Lipid degradation</keyword>
<dbReference type="Pfam" id="PF01734">
    <property type="entry name" value="Patatin"/>
    <property type="match status" value="1"/>
</dbReference>
<comment type="caution">
    <text evidence="4">Lacks conserved residue(s) required for the propagation of feature annotation.</text>
</comment>
<dbReference type="KEGG" id="llu:AKJ09_04389"/>
<proteinExistence type="predicted"/>
<dbReference type="InterPro" id="IPR016035">
    <property type="entry name" value="Acyl_Trfase/lysoPLipase"/>
</dbReference>
<keyword evidence="3 4" id="KW-0443">Lipid metabolism</keyword>
<dbReference type="PROSITE" id="PS51635">
    <property type="entry name" value="PNPLA"/>
    <property type="match status" value="1"/>
</dbReference>
<evidence type="ECO:0000259" key="5">
    <source>
        <dbReference type="PROSITE" id="PS51635"/>
    </source>
</evidence>
<gene>
    <name evidence="6" type="ORF">AKJ09_04389</name>
</gene>
<dbReference type="GO" id="GO:0016042">
    <property type="term" value="P:lipid catabolic process"/>
    <property type="evidence" value="ECO:0007669"/>
    <property type="project" value="UniProtKB-UniRule"/>
</dbReference>
<evidence type="ECO:0000256" key="3">
    <source>
        <dbReference type="ARBA" id="ARBA00023098"/>
    </source>
</evidence>